<organism evidence="2 3">
    <name type="scientific">Candidatus Aeolococcus gillhamiae</name>
    <dbReference type="NCBI Taxonomy" id="3127015"/>
    <lineage>
        <taxon>Bacteria</taxon>
        <taxon>Bacillati</taxon>
        <taxon>Candidatus Dormiibacterota</taxon>
        <taxon>Candidatus Dormibacteria</taxon>
        <taxon>Candidatus Aeolococcales</taxon>
        <taxon>Candidatus Aeolococcaceae</taxon>
        <taxon>Candidatus Aeolococcus</taxon>
    </lineage>
</organism>
<evidence type="ECO:0000313" key="3">
    <source>
        <dbReference type="Proteomes" id="UP000248724"/>
    </source>
</evidence>
<proteinExistence type="predicted"/>
<evidence type="ECO:0000256" key="1">
    <source>
        <dbReference type="SAM" id="MobiDB-lite"/>
    </source>
</evidence>
<feature type="compositionally biased region" description="Basic and acidic residues" evidence="1">
    <location>
        <begin position="138"/>
        <end position="148"/>
    </location>
</feature>
<accession>A0A2W6ACK6</accession>
<dbReference type="PANTHER" id="PTHR34547:SF1">
    <property type="entry name" value="YACP-LIKE NYN DOMAIN PROTEIN"/>
    <property type="match status" value="1"/>
</dbReference>
<evidence type="ECO:0000313" key="2">
    <source>
        <dbReference type="EMBL" id="PZR83028.1"/>
    </source>
</evidence>
<name>A0A2W6ACK6_9BACT</name>
<feature type="compositionally biased region" description="Basic and acidic residues" evidence="1">
    <location>
        <begin position="156"/>
        <end position="175"/>
    </location>
</feature>
<protein>
    <submittedName>
        <fullName evidence="2">NYN domain-containing protein</fullName>
    </submittedName>
</protein>
<dbReference type="PANTHER" id="PTHR34547">
    <property type="entry name" value="YACP-LIKE NYN DOMAIN PROTEIN"/>
    <property type="match status" value="1"/>
</dbReference>
<gene>
    <name evidence="2" type="ORF">DLM65_02815</name>
</gene>
<dbReference type="CDD" id="cd10912">
    <property type="entry name" value="PIN_YacP-like"/>
    <property type="match status" value="1"/>
</dbReference>
<comment type="caution">
    <text evidence="2">The sequence shown here is derived from an EMBL/GenBank/DDBJ whole genome shotgun (WGS) entry which is preliminary data.</text>
</comment>
<reference evidence="2 3" key="1">
    <citation type="journal article" date="2017" name="Nature">
        <title>Atmospheric trace gases support primary production in Antarctic desert surface soil.</title>
        <authorList>
            <person name="Ji M."/>
            <person name="Greening C."/>
            <person name="Vanwonterghem I."/>
            <person name="Carere C.R."/>
            <person name="Bay S.K."/>
            <person name="Steen J.A."/>
            <person name="Montgomery K."/>
            <person name="Lines T."/>
            <person name="Beardall J."/>
            <person name="van Dorst J."/>
            <person name="Snape I."/>
            <person name="Stott M.B."/>
            <person name="Hugenholtz P."/>
            <person name="Ferrari B.C."/>
        </authorList>
    </citation>
    <scope>NUCLEOTIDE SEQUENCE [LARGE SCALE GENOMIC DNA]</scope>
    <source>
        <strain evidence="2">RRmetagenome_bin12</strain>
    </source>
</reference>
<dbReference type="EMBL" id="QHBU01000047">
    <property type="protein sequence ID" value="PZR83028.1"/>
    <property type="molecule type" value="Genomic_DNA"/>
</dbReference>
<dbReference type="InterPro" id="IPR010298">
    <property type="entry name" value="YacP-like"/>
</dbReference>
<dbReference type="Proteomes" id="UP000248724">
    <property type="component" value="Unassembled WGS sequence"/>
</dbReference>
<sequence>MAELIVDGYNIVHAWPELAPLIKSGQAEEARRRLIDMLAGYSAATGEHVTVVFDAHGRARNHGAGEQIDGVTVVFGSKGQTADHVIERRVSIASHRDDARSVTVATGDRLQRDLVMAMGASVIGPEALRQLVRGAQADMDRHNSRRGSESSFANRLEGRIDPEVRRRLERLRRPDSGPADTGDDHGGNG</sequence>
<feature type="region of interest" description="Disordered" evidence="1">
    <location>
        <begin position="136"/>
        <end position="189"/>
    </location>
</feature>
<dbReference type="Pfam" id="PF05991">
    <property type="entry name" value="NYN_YacP"/>
    <property type="match status" value="1"/>
</dbReference>
<dbReference type="AlphaFoldDB" id="A0A2W6ACK6"/>